<dbReference type="NCBIfam" id="NF041278">
    <property type="entry name" value="CmcJ_NvfI_EfuI"/>
    <property type="match status" value="1"/>
</dbReference>
<dbReference type="PANTHER" id="PTHR34598:SF3">
    <property type="entry name" value="OXIDOREDUCTASE AN1597"/>
    <property type="match status" value="1"/>
</dbReference>
<dbReference type="PANTHER" id="PTHR34598">
    <property type="entry name" value="BLL6449 PROTEIN"/>
    <property type="match status" value="1"/>
</dbReference>
<accession>A0A8H2WGR6</accession>
<sequence length="255" mass="29011">MTSVETSINYFSPPTDGSKPYLWTAGNLPNGALRRNWEPLPHNVQVQNIQGQESSLNYKLDTTGFEFHRIPNKANINFDDEANIRRKYYTECTDNIKSITRASRVLIFDHTLRKSRSPGSPEVTDNRPAPVKLVHVNQSNESAKQHVHLYLPESEVPTLLSKRFQIINLWRPVSNPASRCPLALCDFRSVRAENSVPFTLKYQNRDDEALVFSFDSLQDKSVATFAPHTAIDDSTIPSDAPDRQSIEIYALVFYD</sequence>
<protein>
    <submittedName>
        <fullName evidence="2">Uncharacterized protein</fullName>
    </submittedName>
</protein>
<dbReference type="InterPro" id="IPR044053">
    <property type="entry name" value="AsaB-like"/>
</dbReference>
<organism evidence="2 3">
    <name type="scientific">Rhizoctonia solani</name>
    <dbReference type="NCBI Taxonomy" id="456999"/>
    <lineage>
        <taxon>Eukaryota</taxon>
        <taxon>Fungi</taxon>
        <taxon>Dikarya</taxon>
        <taxon>Basidiomycota</taxon>
        <taxon>Agaricomycotina</taxon>
        <taxon>Agaricomycetes</taxon>
        <taxon>Cantharellales</taxon>
        <taxon>Ceratobasidiaceae</taxon>
        <taxon>Rhizoctonia</taxon>
    </lineage>
</organism>
<dbReference type="EMBL" id="CAJMWS010000234">
    <property type="protein sequence ID" value="CAE6384228.1"/>
    <property type="molecule type" value="Genomic_DNA"/>
</dbReference>
<comment type="caution">
    <text evidence="2">The sequence shown here is derived from an EMBL/GenBank/DDBJ whole genome shotgun (WGS) entry which is preliminary data.</text>
</comment>
<evidence type="ECO:0000256" key="1">
    <source>
        <dbReference type="ARBA" id="ARBA00023604"/>
    </source>
</evidence>
<dbReference type="Proteomes" id="UP000663846">
    <property type="component" value="Unassembled WGS sequence"/>
</dbReference>
<dbReference type="AlphaFoldDB" id="A0A8H2WGR6"/>
<dbReference type="GO" id="GO:0016491">
    <property type="term" value="F:oxidoreductase activity"/>
    <property type="evidence" value="ECO:0007669"/>
    <property type="project" value="InterPro"/>
</dbReference>
<evidence type="ECO:0000313" key="3">
    <source>
        <dbReference type="Proteomes" id="UP000663846"/>
    </source>
</evidence>
<name>A0A8H2WGR6_9AGAM</name>
<reference evidence="2" key="1">
    <citation type="submission" date="2021-01" db="EMBL/GenBank/DDBJ databases">
        <authorList>
            <person name="Kaushik A."/>
        </authorList>
    </citation>
    <scope>NUCLEOTIDE SEQUENCE</scope>
    <source>
        <strain evidence="2">AG1-1C</strain>
    </source>
</reference>
<gene>
    <name evidence="2" type="ORF">RDB_LOCUS37187</name>
</gene>
<comment type="similarity">
    <text evidence="1">Belongs to the asaB hydroxylase/desaturase family.</text>
</comment>
<evidence type="ECO:0000313" key="2">
    <source>
        <dbReference type="EMBL" id="CAE6384228.1"/>
    </source>
</evidence>
<proteinExistence type="inferred from homology"/>